<name>A0A7X6IAJ9_9BACT</name>
<dbReference type="SUPFAM" id="SSF56003">
    <property type="entry name" value="Molybdenum cofactor-binding domain"/>
    <property type="match status" value="2"/>
</dbReference>
<proteinExistence type="predicted"/>
<keyword evidence="4" id="KW-1185">Reference proteome</keyword>
<comment type="caution">
    <text evidence="3">The sequence shown here is derived from an EMBL/GenBank/DDBJ whole genome shotgun (WGS) entry which is preliminary data.</text>
</comment>
<dbReference type="Proteomes" id="UP000534783">
    <property type="component" value="Unassembled WGS sequence"/>
</dbReference>
<accession>A0A7X6IAJ9</accession>
<dbReference type="InterPro" id="IPR012368">
    <property type="entry name" value="OxRdtase_Mopterin-bd_su_IorB"/>
</dbReference>
<dbReference type="PROSITE" id="PS51318">
    <property type="entry name" value="TAT"/>
    <property type="match status" value="1"/>
</dbReference>
<evidence type="ECO:0000259" key="2">
    <source>
        <dbReference type="SMART" id="SM01008"/>
    </source>
</evidence>
<dbReference type="InterPro" id="IPR037165">
    <property type="entry name" value="AldOxase/xan_DH_Mopterin-bd_sf"/>
</dbReference>
<dbReference type="Pfam" id="PF02738">
    <property type="entry name" value="MoCoBD_1"/>
    <property type="match status" value="1"/>
</dbReference>
<dbReference type="InterPro" id="IPR008274">
    <property type="entry name" value="AldOxase/xan_DH_MoCoBD1"/>
</dbReference>
<dbReference type="SMART" id="SM01008">
    <property type="entry name" value="Ald_Xan_dh_C"/>
    <property type="match status" value="1"/>
</dbReference>
<dbReference type="InterPro" id="IPR000674">
    <property type="entry name" value="Ald_Oxase/Xan_DH_a/b"/>
</dbReference>
<organism evidence="3 4">
    <name type="scientific">Candidatus Manganitrophus noduliformans</name>
    <dbReference type="NCBI Taxonomy" id="2606439"/>
    <lineage>
        <taxon>Bacteria</taxon>
        <taxon>Pseudomonadati</taxon>
        <taxon>Nitrospirota</taxon>
        <taxon>Nitrospiria</taxon>
        <taxon>Candidatus Troglogloeales</taxon>
        <taxon>Candidatus Manganitrophaceae</taxon>
        <taxon>Candidatus Manganitrophus</taxon>
    </lineage>
</organism>
<dbReference type="InterPro" id="IPR052516">
    <property type="entry name" value="N-heterocyclic_Hydroxylase"/>
</dbReference>
<sequence length="765" mass="82843">MTIPPNKPTETQSPPKATASEKEGSKEVSRRVFLQMFGLSAAGLVLAVHFGELPAWAEEPAAPPGLPLTPNAYLRIGRDGKITFIAPRADMGQGIHTSTAQLVAEELDVDPADFKIEHAPPNDPVYGIPSGVQLTGASSSIAGLWLPMRQVGAITRSMLVAAAAKEWKVNPATLRTEKGVVYHDAGKRQAAYGGLVDAVAKMDPPKADVPPRYFFLFDGNTPPTEVRHGVKLKDPKDFKVIGKSIPRIEATEKVKGAPLYGIDVRLPGMLVATVKASPVFGGKLKSVNDAKAMKIKGVQKVVKLENAVAVVADHFWAAKQGLQALEITWDEGPHANVSNADIVRDLAKAAESEGLVIRNEGDPAKGLKGAAKRIDATYELPFLAHATMEPMNCTVHVRPDHCEVWTGTQTPSITQIVAAQVTGLKPEQVTVHNHWLGGGFGRRLEMDVLVQAILIAKNFDRPVKLVWTREEDIQHDLYRPYYYDKVSAGVDKNGKIVGWTHRLVGSSVVARYAPVLILEDKIDPDAMDGVRQYPYDLQNVKVDYVAKEPPGVPTGFWRGVSVGHNTFVQESLMDELAHAAGKDPVEFRKQHLSKDKRAKAVLERVAKEAGWGKPMPAGKGRGIAVSRVWGSYLGMVAEVSVSKAGDVRVERVLCAVDCGIAINPGHVKSQIEGGIIFGLAPVFLDAITIKNGRVEQSNFHDYRLIRMSDTPDIEVFVIDSGEAPSGIGETGTAMVVPAVTNAIFAATGKRLRKIPVKPEELRRTV</sequence>
<dbReference type="Pfam" id="PF20256">
    <property type="entry name" value="MoCoBD_2"/>
    <property type="match status" value="2"/>
</dbReference>
<gene>
    <name evidence="3" type="ORF">MNODULE_08605</name>
</gene>
<dbReference type="Gene3D" id="3.30.365.10">
    <property type="entry name" value="Aldehyde oxidase/xanthine dehydrogenase, molybdopterin binding domain"/>
    <property type="match status" value="4"/>
</dbReference>
<evidence type="ECO:0000256" key="1">
    <source>
        <dbReference type="SAM" id="MobiDB-lite"/>
    </source>
</evidence>
<dbReference type="InterPro" id="IPR006311">
    <property type="entry name" value="TAT_signal"/>
</dbReference>
<dbReference type="PANTHER" id="PTHR47495">
    <property type="entry name" value="ALDEHYDE DEHYDROGENASE"/>
    <property type="match status" value="1"/>
</dbReference>
<feature type="domain" description="Aldehyde oxidase/xanthine dehydrogenase a/b hammerhead" evidence="2">
    <location>
        <begin position="255"/>
        <end position="333"/>
    </location>
</feature>
<dbReference type="AlphaFoldDB" id="A0A7X6IAJ9"/>
<feature type="region of interest" description="Disordered" evidence="1">
    <location>
        <begin position="1"/>
        <end position="25"/>
    </location>
</feature>
<evidence type="ECO:0000313" key="4">
    <source>
        <dbReference type="Proteomes" id="UP000534783"/>
    </source>
</evidence>
<protein>
    <submittedName>
        <fullName evidence="3">Xanthine dehydrogenase family protein molybdopterin-binding subunit</fullName>
    </submittedName>
</protein>
<evidence type="ECO:0000313" key="3">
    <source>
        <dbReference type="EMBL" id="NKE70796.1"/>
    </source>
</evidence>
<dbReference type="EMBL" id="VTOW01000001">
    <property type="protein sequence ID" value="NKE70796.1"/>
    <property type="molecule type" value="Genomic_DNA"/>
</dbReference>
<reference evidence="3 4" key="1">
    <citation type="journal article" date="2020" name="Nature">
        <title>Bacterial chemolithoautotrophy via manganese oxidation.</title>
        <authorList>
            <person name="Yu H."/>
            <person name="Leadbetter J.R."/>
        </authorList>
    </citation>
    <scope>NUCLEOTIDE SEQUENCE [LARGE SCALE GENOMIC DNA]</scope>
    <source>
        <strain evidence="3 4">Mn-1</strain>
    </source>
</reference>
<dbReference type="PIRSF" id="PIRSF036389">
    <property type="entry name" value="IOR_B"/>
    <property type="match status" value="1"/>
</dbReference>
<dbReference type="GO" id="GO:0016491">
    <property type="term" value="F:oxidoreductase activity"/>
    <property type="evidence" value="ECO:0007669"/>
    <property type="project" value="InterPro"/>
</dbReference>
<dbReference type="PANTHER" id="PTHR47495:SF2">
    <property type="entry name" value="ALDEHYDE DEHYDROGENASE"/>
    <property type="match status" value="1"/>
</dbReference>
<dbReference type="Gene3D" id="3.90.1170.50">
    <property type="entry name" value="Aldehyde oxidase/xanthine dehydrogenase, a/b hammerhead"/>
    <property type="match status" value="1"/>
</dbReference>
<dbReference type="InterPro" id="IPR046867">
    <property type="entry name" value="AldOxase/xan_DH_MoCoBD2"/>
</dbReference>